<evidence type="ECO:0000256" key="1">
    <source>
        <dbReference type="SAM" id="Phobius"/>
    </source>
</evidence>
<feature type="transmembrane region" description="Helical" evidence="1">
    <location>
        <begin position="52"/>
        <end position="77"/>
    </location>
</feature>
<dbReference type="Proteomes" id="UP000254492">
    <property type="component" value="Unassembled WGS sequence"/>
</dbReference>
<dbReference type="EMBL" id="QRAY01000002">
    <property type="protein sequence ID" value="RDS60212.1"/>
    <property type="molecule type" value="Genomic_DNA"/>
</dbReference>
<gene>
    <name evidence="2" type="ORF">DWV05_01290</name>
</gene>
<keyword evidence="1" id="KW-0812">Transmembrane</keyword>
<evidence type="ECO:0000313" key="3">
    <source>
        <dbReference type="Proteomes" id="UP000254492"/>
    </source>
</evidence>
<keyword evidence="1" id="KW-0472">Membrane</keyword>
<proteinExistence type="predicted"/>
<protein>
    <submittedName>
        <fullName evidence="2">Uncharacterized protein</fullName>
    </submittedName>
</protein>
<comment type="caution">
    <text evidence="2">The sequence shown here is derived from an EMBL/GenBank/DDBJ whole genome shotgun (WGS) entry which is preliminary data.</text>
</comment>
<keyword evidence="1" id="KW-1133">Transmembrane helix</keyword>
<sequence length="82" mass="9320">MKQNKVDTDETVIQKDKSTIRGEHELDALVRQAIINIKTKHDKELDRISEDLTFTMVALCIVAVLLLITAIFLIFVINRVGL</sequence>
<organism evidence="2 3">
    <name type="scientific">Weissella thailandensis</name>
    <dbReference type="NCBI Taxonomy" id="89061"/>
    <lineage>
        <taxon>Bacteria</taxon>
        <taxon>Bacillati</taxon>
        <taxon>Bacillota</taxon>
        <taxon>Bacilli</taxon>
        <taxon>Lactobacillales</taxon>
        <taxon>Lactobacillaceae</taxon>
        <taxon>Weissella</taxon>
    </lineage>
</organism>
<dbReference type="RefSeq" id="WP_115470385.1">
    <property type="nucleotide sequence ID" value="NZ_BJEC01000001.1"/>
</dbReference>
<accession>A0ABX9I6N2</accession>
<evidence type="ECO:0000313" key="2">
    <source>
        <dbReference type="EMBL" id="RDS60212.1"/>
    </source>
</evidence>
<keyword evidence="3" id="KW-1185">Reference proteome</keyword>
<reference evidence="2 3" key="1">
    <citation type="submission" date="2018-07" db="EMBL/GenBank/DDBJ databases">
        <title>Genome-based reclassification of Weissella jogaejeotgali as Weissella thailandensis.</title>
        <authorList>
            <person name="Chun J."/>
            <person name="Kim B.-Y."/>
            <person name="Kwak M.-J."/>
        </authorList>
    </citation>
    <scope>NUCLEOTIDE SEQUENCE [LARGE SCALE GENOMIC DNA]</scope>
    <source>
        <strain evidence="2 3">KCTC 3751</strain>
    </source>
</reference>
<name>A0ABX9I6N2_9LACO</name>